<gene>
    <name evidence="2" type="ORF">BGW36DRAFT_357040</name>
</gene>
<name>A0AAD4KT18_9EURO</name>
<sequence length="109" mass="11926">MSDLRHTAYLAERDLNSYQKKQGTGKQSVSATESGVNQQVEKDFPGSEVRYGGSGSRKIPPEEGGDIDARGRVTEAHHFEGPGGPEDKINRISEQRPGDDGVPVRRTNF</sequence>
<dbReference type="EMBL" id="JAJTJA010000004">
    <property type="protein sequence ID" value="KAH8700377.1"/>
    <property type="molecule type" value="Genomic_DNA"/>
</dbReference>
<keyword evidence="3" id="KW-1185">Reference proteome</keyword>
<dbReference type="AlphaFoldDB" id="A0AAD4KT18"/>
<feature type="compositionally biased region" description="Polar residues" evidence="1">
    <location>
        <begin position="16"/>
        <end position="39"/>
    </location>
</feature>
<dbReference type="Proteomes" id="UP001201262">
    <property type="component" value="Unassembled WGS sequence"/>
</dbReference>
<evidence type="ECO:0000256" key="1">
    <source>
        <dbReference type="SAM" id="MobiDB-lite"/>
    </source>
</evidence>
<feature type="compositionally biased region" description="Basic and acidic residues" evidence="1">
    <location>
        <begin position="67"/>
        <end position="103"/>
    </location>
</feature>
<protein>
    <submittedName>
        <fullName evidence="2">Uncharacterized protein</fullName>
    </submittedName>
</protein>
<evidence type="ECO:0000313" key="3">
    <source>
        <dbReference type="Proteomes" id="UP001201262"/>
    </source>
</evidence>
<feature type="region of interest" description="Disordered" evidence="1">
    <location>
        <begin position="1"/>
        <end position="109"/>
    </location>
</feature>
<comment type="caution">
    <text evidence="2">The sequence shown here is derived from an EMBL/GenBank/DDBJ whole genome shotgun (WGS) entry which is preliminary data.</text>
</comment>
<feature type="compositionally biased region" description="Basic and acidic residues" evidence="1">
    <location>
        <begin position="1"/>
        <end position="15"/>
    </location>
</feature>
<dbReference type="RefSeq" id="XP_046074083.1">
    <property type="nucleotide sequence ID" value="XM_046213839.1"/>
</dbReference>
<evidence type="ECO:0000313" key="2">
    <source>
        <dbReference type="EMBL" id="KAH8700377.1"/>
    </source>
</evidence>
<proteinExistence type="predicted"/>
<accession>A0AAD4KT18</accession>
<dbReference type="GeneID" id="70244126"/>
<reference evidence="2" key="1">
    <citation type="submission" date="2021-12" db="EMBL/GenBank/DDBJ databases">
        <title>Convergent genome expansion in fungi linked to evolution of root-endophyte symbiosis.</title>
        <authorList>
            <consortium name="DOE Joint Genome Institute"/>
            <person name="Ke Y.-H."/>
            <person name="Bonito G."/>
            <person name="Liao H.-L."/>
            <person name="Looney B."/>
            <person name="Rojas-Flechas A."/>
            <person name="Nash J."/>
            <person name="Hameed K."/>
            <person name="Schadt C."/>
            <person name="Martin F."/>
            <person name="Crous P.W."/>
            <person name="Miettinen O."/>
            <person name="Magnuson J.K."/>
            <person name="Labbe J."/>
            <person name="Jacobson D."/>
            <person name="Doktycz M.J."/>
            <person name="Veneault-Fourrey C."/>
            <person name="Kuo A."/>
            <person name="Mondo S."/>
            <person name="Calhoun S."/>
            <person name="Riley R."/>
            <person name="Ohm R."/>
            <person name="LaButti K."/>
            <person name="Andreopoulos B."/>
            <person name="Pangilinan J."/>
            <person name="Nolan M."/>
            <person name="Tritt A."/>
            <person name="Clum A."/>
            <person name="Lipzen A."/>
            <person name="Daum C."/>
            <person name="Barry K."/>
            <person name="Grigoriev I.V."/>
            <person name="Vilgalys R."/>
        </authorList>
    </citation>
    <scope>NUCLEOTIDE SEQUENCE</scope>
    <source>
        <strain evidence="2">PMI_201</strain>
    </source>
</reference>
<organism evidence="2 3">
    <name type="scientific">Talaromyces proteolyticus</name>
    <dbReference type="NCBI Taxonomy" id="1131652"/>
    <lineage>
        <taxon>Eukaryota</taxon>
        <taxon>Fungi</taxon>
        <taxon>Dikarya</taxon>
        <taxon>Ascomycota</taxon>
        <taxon>Pezizomycotina</taxon>
        <taxon>Eurotiomycetes</taxon>
        <taxon>Eurotiomycetidae</taxon>
        <taxon>Eurotiales</taxon>
        <taxon>Trichocomaceae</taxon>
        <taxon>Talaromyces</taxon>
        <taxon>Talaromyces sect. Bacilispori</taxon>
    </lineage>
</organism>